<reference evidence="2 3" key="1">
    <citation type="journal article" date="2007" name="Nature">
        <title>Evolution of genes and genomes on the Drosophila phylogeny.</title>
        <authorList>
            <consortium name="Drosophila 12 Genomes Consortium"/>
            <person name="Clark A.G."/>
            <person name="Eisen M.B."/>
            <person name="Smith D.R."/>
            <person name="Bergman C.M."/>
            <person name="Oliver B."/>
            <person name="Markow T.A."/>
            <person name="Kaufman T.C."/>
            <person name="Kellis M."/>
            <person name="Gelbart W."/>
            <person name="Iyer V.N."/>
            <person name="Pollard D.A."/>
            <person name="Sackton T.B."/>
            <person name="Larracuente A.M."/>
            <person name="Singh N.D."/>
            <person name="Abad J.P."/>
            <person name="Abt D.N."/>
            <person name="Adryan B."/>
            <person name="Aguade M."/>
            <person name="Akashi H."/>
            <person name="Anderson W.W."/>
            <person name="Aquadro C.F."/>
            <person name="Ardell D.H."/>
            <person name="Arguello R."/>
            <person name="Artieri C.G."/>
            <person name="Barbash D.A."/>
            <person name="Barker D."/>
            <person name="Barsanti P."/>
            <person name="Batterham P."/>
            <person name="Batzoglou S."/>
            <person name="Begun D."/>
            <person name="Bhutkar A."/>
            <person name="Blanco E."/>
            <person name="Bosak S.A."/>
            <person name="Bradley R.K."/>
            <person name="Brand A.D."/>
            <person name="Brent M.R."/>
            <person name="Brooks A.N."/>
            <person name="Brown R.H."/>
            <person name="Butlin R.K."/>
            <person name="Caggese C."/>
            <person name="Calvi B.R."/>
            <person name="Bernardo de Carvalho A."/>
            <person name="Caspi A."/>
            <person name="Castrezana S."/>
            <person name="Celniker S.E."/>
            <person name="Chang J.L."/>
            <person name="Chapple C."/>
            <person name="Chatterji S."/>
            <person name="Chinwalla A."/>
            <person name="Civetta A."/>
            <person name="Clifton S.W."/>
            <person name="Comeron J.M."/>
            <person name="Costello J.C."/>
            <person name="Coyne J.A."/>
            <person name="Daub J."/>
            <person name="David R.G."/>
            <person name="Delcher A.L."/>
            <person name="Delehaunty K."/>
            <person name="Do C.B."/>
            <person name="Ebling H."/>
            <person name="Edwards K."/>
            <person name="Eickbush T."/>
            <person name="Evans J.D."/>
            <person name="Filipski A."/>
            <person name="Findeiss S."/>
            <person name="Freyhult E."/>
            <person name="Fulton L."/>
            <person name="Fulton R."/>
            <person name="Garcia A.C."/>
            <person name="Gardiner A."/>
            <person name="Garfield D.A."/>
            <person name="Garvin B.E."/>
            <person name="Gibson G."/>
            <person name="Gilbert D."/>
            <person name="Gnerre S."/>
            <person name="Godfrey J."/>
            <person name="Good R."/>
            <person name="Gotea V."/>
            <person name="Gravely B."/>
            <person name="Greenberg A.J."/>
            <person name="Griffiths-Jones S."/>
            <person name="Gross S."/>
            <person name="Guigo R."/>
            <person name="Gustafson E.A."/>
            <person name="Haerty W."/>
            <person name="Hahn M.W."/>
            <person name="Halligan D.L."/>
            <person name="Halpern A.L."/>
            <person name="Halter G.M."/>
            <person name="Han M.V."/>
            <person name="Heger A."/>
            <person name="Hillier L."/>
            <person name="Hinrichs A.S."/>
            <person name="Holmes I."/>
            <person name="Hoskins R.A."/>
            <person name="Hubisz M.J."/>
            <person name="Hultmark D."/>
            <person name="Huntley M.A."/>
            <person name="Jaffe D.B."/>
            <person name="Jagadeeshan S."/>
            <person name="Jeck W.R."/>
            <person name="Johnson J."/>
            <person name="Jones C.D."/>
            <person name="Jordan W.C."/>
            <person name="Karpen G.H."/>
            <person name="Kataoka E."/>
            <person name="Keightley P.D."/>
            <person name="Kheradpour P."/>
            <person name="Kirkness E.F."/>
            <person name="Koerich L.B."/>
            <person name="Kristiansen K."/>
            <person name="Kudrna D."/>
            <person name="Kulathinal R.J."/>
            <person name="Kumar S."/>
            <person name="Kwok R."/>
            <person name="Lander E."/>
            <person name="Langley C.H."/>
            <person name="Lapoint R."/>
            <person name="Lazzaro B.P."/>
            <person name="Lee S.J."/>
            <person name="Levesque L."/>
            <person name="Li R."/>
            <person name="Lin C.F."/>
            <person name="Lin M.F."/>
            <person name="Lindblad-Toh K."/>
            <person name="Llopart A."/>
            <person name="Long M."/>
            <person name="Low L."/>
            <person name="Lozovsky E."/>
            <person name="Lu J."/>
            <person name="Luo M."/>
            <person name="Machado C.A."/>
            <person name="Makalowski W."/>
            <person name="Marzo M."/>
            <person name="Matsuda M."/>
            <person name="Matzkin L."/>
            <person name="McAllister B."/>
            <person name="McBride C.S."/>
            <person name="McKernan B."/>
            <person name="McKernan K."/>
            <person name="Mendez-Lago M."/>
            <person name="Minx P."/>
            <person name="Mollenhauer M.U."/>
            <person name="Montooth K."/>
            <person name="Mount S.M."/>
            <person name="Mu X."/>
            <person name="Myers E."/>
            <person name="Negre B."/>
            <person name="Newfeld S."/>
            <person name="Nielsen R."/>
            <person name="Noor M.A."/>
            <person name="O'Grady P."/>
            <person name="Pachter L."/>
            <person name="Papaceit M."/>
            <person name="Parisi M.J."/>
            <person name="Parisi M."/>
            <person name="Parts L."/>
            <person name="Pedersen J.S."/>
            <person name="Pesole G."/>
            <person name="Phillippy A.M."/>
            <person name="Ponting C.P."/>
            <person name="Pop M."/>
            <person name="Porcelli D."/>
            <person name="Powell J.R."/>
            <person name="Prohaska S."/>
            <person name="Pruitt K."/>
            <person name="Puig M."/>
            <person name="Quesneville H."/>
            <person name="Ram K.R."/>
            <person name="Rand D."/>
            <person name="Rasmussen M.D."/>
            <person name="Reed L.K."/>
            <person name="Reenan R."/>
            <person name="Reily A."/>
            <person name="Remington K.A."/>
            <person name="Rieger T.T."/>
            <person name="Ritchie M.G."/>
            <person name="Robin C."/>
            <person name="Rogers Y.H."/>
            <person name="Rohde C."/>
            <person name="Rozas J."/>
            <person name="Rubenfield M.J."/>
            <person name="Ruiz A."/>
            <person name="Russo S."/>
            <person name="Salzberg S.L."/>
            <person name="Sanchez-Gracia A."/>
            <person name="Saranga D.J."/>
            <person name="Sato H."/>
            <person name="Schaeffer S.W."/>
            <person name="Schatz M.C."/>
            <person name="Schlenke T."/>
            <person name="Schwartz R."/>
            <person name="Segarra C."/>
            <person name="Singh R.S."/>
            <person name="Sirot L."/>
            <person name="Sirota M."/>
            <person name="Sisneros N.B."/>
            <person name="Smith C.D."/>
            <person name="Smith T.F."/>
            <person name="Spieth J."/>
            <person name="Stage D.E."/>
            <person name="Stark A."/>
            <person name="Stephan W."/>
            <person name="Strausberg R.L."/>
            <person name="Strempel S."/>
            <person name="Sturgill D."/>
            <person name="Sutton G."/>
            <person name="Sutton G.G."/>
            <person name="Tao W."/>
            <person name="Teichmann S."/>
            <person name="Tobari Y.N."/>
            <person name="Tomimura Y."/>
            <person name="Tsolas J.M."/>
            <person name="Valente V.L."/>
            <person name="Venter E."/>
            <person name="Venter J.C."/>
            <person name="Vicario S."/>
            <person name="Vieira F.G."/>
            <person name="Vilella A.J."/>
            <person name="Villasante A."/>
            <person name="Walenz B."/>
            <person name="Wang J."/>
            <person name="Wasserman M."/>
            <person name="Watts T."/>
            <person name="Wilson D."/>
            <person name="Wilson R.K."/>
            <person name="Wing R.A."/>
            <person name="Wolfner M.F."/>
            <person name="Wong A."/>
            <person name="Wong G.K."/>
            <person name="Wu C.I."/>
            <person name="Wu G."/>
            <person name="Yamamoto D."/>
            <person name="Yang H.P."/>
            <person name="Yang S.P."/>
            <person name="Yorke J.A."/>
            <person name="Yoshida K."/>
            <person name="Zdobnov E."/>
            <person name="Zhang P."/>
            <person name="Zhang Y."/>
            <person name="Zimin A.V."/>
            <person name="Baldwin J."/>
            <person name="Abdouelleil A."/>
            <person name="Abdulkadir J."/>
            <person name="Abebe A."/>
            <person name="Abera B."/>
            <person name="Abreu J."/>
            <person name="Acer S.C."/>
            <person name="Aftuck L."/>
            <person name="Alexander A."/>
            <person name="An P."/>
            <person name="Anderson E."/>
            <person name="Anderson S."/>
            <person name="Arachi H."/>
            <person name="Azer M."/>
            <person name="Bachantsang P."/>
            <person name="Barry A."/>
            <person name="Bayul T."/>
            <person name="Berlin A."/>
            <person name="Bessette D."/>
            <person name="Bloom T."/>
            <person name="Blye J."/>
            <person name="Boguslavskiy L."/>
            <person name="Bonnet C."/>
            <person name="Boukhgalter B."/>
            <person name="Bourzgui I."/>
            <person name="Brown A."/>
            <person name="Cahill P."/>
            <person name="Channer S."/>
            <person name="Cheshatsang Y."/>
            <person name="Chuda L."/>
            <person name="Citroen M."/>
            <person name="Collymore A."/>
            <person name="Cooke P."/>
            <person name="Costello M."/>
            <person name="D'Aco K."/>
            <person name="Daza R."/>
            <person name="De Haan G."/>
            <person name="DeGray S."/>
            <person name="DeMaso C."/>
            <person name="Dhargay N."/>
            <person name="Dooley K."/>
            <person name="Dooley E."/>
            <person name="Doricent M."/>
            <person name="Dorje P."/>
            <person name="Dorjee K."/>
            <person name="Dupes A."/>
            <person name="Elong R."/>
            <person name="Falk J."/>
            <person name="Farina A."/>
            <person name="Faro S."/>
            <person name="Ferguson D."/>
            <person name="Fisher S."/>
            <person name="Foley C.D."/>
            <person name="Franke A."/>
            <person name="Friedrich D."/>
            <person name="Gadbois L."/>
            <person name="Gearin G."/>
            <person name="Gearin C.R."/>
            <person name="Giannoukos G."/>
            <person name="Goode T."/>
            <person name="Graham J."/>
            <person name="Grandbois E."/>
            <person name="Grewal S."/>
            <person name="Gyaltsen K."/>
            <person name="Hafez N."/>
            <person name="Hagos B."/>
            <person name="Hall J."/>
            <person name="Henson C."/>
            <person name="Hollinger A."/>
            <person name="Honan T."/>
            <person name="Huard M.D."/>
            <person name="Hughes L."/>
            <person name="Hurhula B."/>
            <person name="Husby M.E."/>
            <person name="Kamat A."/>
            <person name="Kanga B."/>
            <person name="Kashin S."/>
            <person name="Khazanovich D."/>
            <person name="Kisner P."/>
            <person name="Lance K."/>
            <person name="Lara M."/>
            <person name="Lee W."/>
            <person name="Lennon N."/>
            <person name="Letendre F."/>
            <person name="LeVine R."/>
            <person name="Lipovsky A."/>
            <person name="Liu X."/>
            <person name="Liu J."/>
            <person name="Liu S."/>
            <person name="Lokyitsang T."/>
            <person name="Lokyitsang Y."/>
            <person name="Lubonja R."/>
            <person name="Lui A."/>
            <person name="MacDonald P."/>
            <person name="Magnisalis V."/>
            <person name="Maru K."/>
            <person name="Matthews C."/>
            <person name="McCusker W."/>
            <person name="McDonough S."/>
            <person name="Mehta T."/>
            <person name="Meldrim J."/>
            <person name="Meneus L."/>
            <person name="Mihai O."/>
            <person name="Mihalev A."/>
            <person name="Mihova T."/>
            <person name="Mittelman R."/>
            <person name="Mlenga V."/>
            <person name="Montmayeur A."/>
            <person name="Mulrain L."/>
            <person name="Navidi A."/>
            <person name="Naylor J."/>
            <person name="Negash T."/>
            <person name="Nguyen T."/>
            <person name="Nguyen N."/>
            <person name="Nicol R."/>
            <person name="Norbu C."/>
            <person name="Norbu N."/>
            <person name="Novod N."/>
            <person name="O'Neill B."/>
            <person name="Osman S."/>
            <person name="Markiewicz E."/>
            <person name="Oyono O.L."/>
            <person name="Patti C."/>
            <person name="Phunkhang P."/>
            <person name="Pierre F."/>
            <person name="Priest M."/>
            <person name="Raghuraman S."/>
            <person name="Rege F."/>
            <person name="Reyes R."/>
            <person name="Rise C."/>
            <person name="Rogov P."/>
            <person name="Ross K."/>
            <person name="Ryan E."/>
            <person name="Settipalli S."/>
            <person name="Shea T."/>
            <person name="Sherpa N."/>
            <person name="Shi L."/>
            <person name="Shih D."/>
            <person name="Sparrow T."/>
            <person name="Spaulding J."/>
            <person name="Stalker J."/>
            <person name="Stange-Thomann N."/>
            <person name="Stavropoulos S."/>
            <person name="Stone C."/>
            <person name="Strader C."/>
            <person name="Tesfaye S."/>
            <person name="Thomson T."/>
            <person name="Thoulutsang Y."/>
            <person name="Thoulutsang D."/>
            <person name="Topham K."/>
            <person name="Topping I."/>
            <person name="Tsamla T."/>
            <person name="Vassiliev H."/>
            <person name="Vo A."/>
            <person name="Wangchuk T."/>
            <person name="Wangdi T."/>
            <person name="Weiand M."/>
            <person name="Wilkinson J."/>
            <person name="Wilson A."/>
            <person name="Yadav S."/>
            <person name="Young G."/>
            <person name="Yu Q."/>
            <person name="Zembek L."/>
            <person name="Zhong D."/>
            <person name="Zimmer A."/>
            <person name="Zwirko Z."/>
            <person name="Jaffe D.B."/>
            <person name="Alvarez P."/>
            <person name="Brockman W."/>
            <person name="Butler J."/>
            <person name="Chin C."/>
            <person name="Gnerre S."/>
            <person name="Grabherr M."/>
            <person name="Kleber M."/>
            <person name="Mauceli E."/>
            <person name="MacCallum I."/>
        </authorList>
    </citation>
    <scope>NUCLEOTIDE SEQUENCE [LARGE SCALE GENOMIC DNA]</scope>
    <source>
        <strain evidence="3">Tucson 14024-0371.13</strain>
    </source>
</reference>
<dbReference type="HOGENOM" id="CLU_1148252_0_0_1"/>
<organism evidence="2 3">
    <name type="scientific">Drosophila ananassae</name>
    <name type="common">Fruit fly</name>
    <dbReference type="NCBI Taxonomy" id="7217"/>
    <lineage>
        <taxon>Eukaryota</taxon>
        <taxon>Metazoa</taxon>
        <taxon>Ecdysozoa</taxon>
        <taxon>Arthropoda</taxon>
        <taxon>Hexapoda</taxon>
        <taxon>Insecta</taxon>
        <taxon>Pterygota</taxon>
        <taxon>Neoptera</taxon>
        <taxon>Endopterygota</taxon>
        <taxon>Diptera</taxon>
        <taxon>Brachycera</taxon>
        <taxon>Muscomorpha</taxon>
        <taxon>Ephydroidea</taxon>
        <taxon>Drosophilidae</taxon>
        <taxon>Drosophila</taxon>
        <taxon>Sophophora</taxon>
    </lineage>
</organism>
<dbReference type="OrthoDB" id="7867393at2759"/>
<keyword evidence="3" id="KW-1185">Reference proteome</keyword>
<sequence length="307" mass="33720">MKKRKATQIWATGNQWMPWYILMRKPGNLMSECIGQFPIKTDASCIFQVIPTKIMDRSVTAICLVLLQLLGSGFGFQEKAPVQSSLVTGQARTDKQQQVLDDPLGSGRGIDEHLLKTIGKGGIKLVMASGASSTTPKPSVQHHYYYPPEDQQHPRQYGYGPFYPPPPPPPQRPWGPHPPPPPPPPQGPPPSVPYYNPYYNGYNYYGGYGYGGYGYPGYGGYPYPYYPFYRSSAGGPEVDNQLPGADGLTPLPVPGVFQGRAVLSDGLTPLPVPGVFQGRTVLPQNFLEGRNNANIVPLFHLLQMARS</sequence>
<gene>
    <name evidence="2" type="primary">Dana\GF10064</name>
    <name evidence="2" type="synonym">dana_GLEANR_10020</name>
    <name evidence="2" type="ORF">GF10064</name>
</gene>
<dbReference type="AlphaFoldDB" id="B3M522"/>
<proteinExistence type="predicted"/>
<accession>B3M522</accession>
<dbReference type="KEGG" id="dan:6492940"/>
<name>B3M522_DROAN</name>
<dbReference type="STRING" id="7217.B3M522"/>
<evidence type="ECO:0000313" key="2">
    <source>
        <dbReference type="EMBL" id="EDV39501.2"/>
    </source>
</evidence>
<dbReference type="Proteomes" id="UP000007801">
    <property type="component" value="Unassembled WGS sequence"/>
</dbReference>
<evidence type="ECO:0000313" key="3">
    <source>
        <dbReference type="Proteomes" id="UP000007801"/>
    </source>
</evidence>
<dbReference type="InParanoid" id="B3M522"/>
<feature type="compositionally biased region" description="Pro residues" evidence="1">
    <location>
        <begin position="162"/>
        <end position="188"/>
    </location>
</feature>
<dbReference type="GeneID" id="6492940"/>
<feature type="region of interest" description="Disordered" evidence="1">
    <location>
        <begin position="130"/>
        <end position="188"/>
    </location>
</feature>
<protein>
    <submittedName>
        <fullName evidence="2">Uncharacterized protein</fullName>
    </submittedName>
</protein>
<evidence type="ECO:0000256" key="1">
    <source>
        <dbReference type="SAM" id="MobiDB-lite"/>
    </source>
</evidence>
<dbReference type="EMBL" id="CH902618">
    <property type="protein sequence ID" value="EDV39501.2"/>
    <property type="molecule type" value="Genomic_DNA"/>
</dbReference>